<dbReference type="AlphaFoldDB" id="M7BA31"/>
<reference evidence="2" key="1">
    <citation type="journal article" date="2013" name="Nat. Genet.">
        <title>The draft genomes of soft-shell turtle and green sea turtle yield insights into the development and evolution of the turtle-specific body plan.</title>
        <authorList>
            <person name="Wang Z."/>
            <person name="Pascual-Anaya J."/>
            <person name="Zadissa A."/>
            <person name="Li W."/>
            <person name="Niimura Y."/>
            <person name="Huang Z."/>
            <person name="Li C."/>
            <person name="White S."/>
            <person name="Xiong Z."/>
            <person name="Fang D."/>
            <person name="Wang B."/>
            <person name="Ming Y."/>
            <person name="Chen Y."/>
            <person name="Zheng Y."/>
            <person name="Kuraku S."/>
            <person name="Pignatelli M."/>
            <person name="Herrero J."/>
            <person name="Beal K."/>
            <person name="Nozawa M."/>
            <person name="Li Q."/>
            <person name="Wang J."/>
            <person name="Zhang H."/>
            <person name="Yu L."/>
            <person name="Shigenobu S."/>
            <person name="Wang J."/>
            <person name="Liu J."/>
            <person name="Flicek P."/>
            <person name="Searle S."/>
            <person name="Wang J."/>
            <person name="Kuratani S."/>
            <person name="Yin Y."/>
            <person name="Aken B."/>
            <person name="Zhang G."/>
            <person name="Irie N."/>
        </authorList>
    </citation>
    <scope>NUCLEOTIDE SEQUENCE [LARGE SCALE GENOMIC DNA]</scope>
</reference>
<proteinExistence type="predicted"/>
<dbReference type="Proteomes" id="UP000031443">
    <property type="component" value="Unassembled WGS sequence"/>
</dbReference>
<protein>
    <submittedName>
        <fullName evidence="1">Uncharacterized protein</fullName>
    </submittedName>
</protein>
<accession>M7BA31</accession>
<evidence type="ECO:0000313" key="2">
    <source>
        <dbReference type="Proteomes" id="UP000031443"/>
    </source>
</evidence>
<sequence>MLCLPERPQVRPLAPPIGRELRTTAIGSCEQPYLRTLSSVASPNLVQKPDLLAAALQPPMYKEYMTISKRSIGIIPPSTEIHLTLSVDFGSGPKDEGPYLAIR</sequence>
<organism evidence="1 2">
    <name type="scientific">Chelonia mydas</name>
    <name type="common">Green sea-turtle</name>
    <name type="synonym">Chelonia agassizi</name>
    <dbReference type="NCBI Taxonomy" id="8469"/>
    <lineage>
        <taxon>Eukaryota</taxon>
        <taxon>Metazoa</taxon>
        <taxon>Chordata</taxon>
        <taxon>Craniata</taxon>
        <taxon>Vertebrata</taxon>
        <taxon>Euteleostomi</taxon>
        <taxon>Archelosauria</taxon>
        <taxon>Testudinata</taxon>
        <taxon>Testudines</taxon>
        <taxon>Cryptodira</taxon>
        <taxon>Durocryptodira</taxon>
        <taxon>Americhelydia</taxon>
        <taxon>Chelonioidea</taxon>
        <taxon>Cheloniidae</taxon>
        <taxon>Chelonia</taxon>
    </lineage>
</organism>
<gene>
    <name evidence="1" type="ORF">UY3_08827</name>
</gene>
<keyword evidence="2" id="KW-1185">Reference proteome</keyword>
<evidence type="ECO:0000313" key="1">
    <source>
        <dbReference type="EMBL" id="EMP34019.1"/>
    </source>
</evidence>
<name>M7BA31_CHEMY</name>
<dbReference type="EMBL" id="KB534243">
    <property type="protein sequence ID" value="EMP34019.1"/>
    <property type="molecule type" value="Genomic_DNA"/>
</dbReference>